<feature type="transmembrane region" description="Helical" evidence="19">
    <location>
        <begin position="135"/>
        <end position="157"/>
    </location>
</feature>
<evidence type="ECO:0000256" key="7">
    <source>
        <dbReference type="ARBA" id="ARBA00022475"/>
    </source>
</evidence>
<evidence type="ECO:0000256" key="3">
    <source>
        <dbReference type="ARBA" id="ARBA00004663"/>
    </source>
</evidence>
<dbReference type="PANTHER" id="PTHR34148">
    <property type="entry name" value="ADENOSYLCOBINAMIDE-GDP RIBAZOLETRANSFERASE"/>
    <property type="match status" value="1"/>
</dbReference>
<dbReference type="Pfam" id="PF02654">
    <property type="entry name" value="CobS"/>
    <property type="match status" value="1"/>
</dbReference>
<keyword evidence="12 19" id="KW-1133">Transmembrane helix</keyword>
<evidence type="ECO:0000313" key="21">
    <source>
        <dbReference type="Proteomes" id="UP000671913"/>
    </source>
</evidence>
<evidence type="ECO:0000256" key="11">
    <source>
        <dbReference type="ARBA" id="ARBA00022842"/>
    </source>
</evidence>
<keyword evidence="21" id="KW-1185">Reference proteome</keyword>
<dbReference type="EC" id="2.7.8.26" evidence="5 19"/>
<dbReference type="InterPro" id="IPR003805">
    <property type="entry name" value="CobS"/>
</dbReference>
<dbReference type="GO" id="GO:0008818">
    <property type="term" value="F:cobalamin 5'-phosphate synthase activity"/>
    <property type="evidence" value="ECO:0007669"/>
    <property type="project" value="UniProtKB-UniRule"/>
</dbReference>
<gene>
    <name evidence="19" type="primary">cobS</name>
    <name evidence="20" type="ORF">ACETAC_04295</name>
</gene>
<evidence type="ECO:0000256" key="10">
    <source>
        <dbReference type="ARBA" id="ARBA00022692"/>
    </source>
</evidence>
<keyword evidence="7 19" id="KW-1003">Cell membrane</keyword>
<feature type="transmembrane region" description="Helical" evidence="19">
    <location>
        <begin position="67"/>
        <end position="88"/>
    </location>
</feature>
<feature type="transmembrane region" description="Helical" evidence="19">
    <location>
        <begin position="201"/>
        <end position="218"/>
    </location>
</feature>
<comment type="cofactor">
    <cofactor evidence="1 19">
        <name>Mg(2+)</name>
        <dbReference type="ChEBI" id="CHEBI:18420"/>
    </cofactor>
</comment>
<keyword evidence="9 19" id="KW-0808">Transferase</keyword>
<comment type="subcellular location">
    <subcellularLocation>
        <location evidence="2 19">Cell membrane</location>
        <topology evidence="2 19">Multi-pass membrane protein</topology>
    </subcellularLocation>
</comment>
<evidence type="ECO:0000256" key="19">
    <source>
        <dbReference type="HAMAP-Rule" id="MF_00719"/>
    </source>
</evidence>
<dbReference type="GO" id="GO:0009236">
    <property type="term" value="P:cobalamin biosynthetic process"/>
    <property type="evidence" value="ECO:0007669"/>
    <property type="project" value="UniProtKB-UniRule"/>
</dbReference>
<protein>
    <recommendedName>
        <fullName evidence="6 19">Adenosylcobinamide-GDP ribazoletransferase</fullName>
        <ecNumber evidence="5 19">2.7.8.26</ecNumber>
    </recommendedName>
    <alternativeName>
        <fullName evidence="16 19">Cobalamin synthase</fullName>
    </alternativeName>
    <alternativeName>
        <fullName evidence="15 19">Cobalamin-5'-phosphate synthase</fullName>
    </alternativeName>
</protein>
<dbReference type="GO" id="GO:0005886">
    <property type="term" value="C:plasma membrane"/>
    <property type="evidence" value="ECO:0007669"/>
    <property type="project" value="UniProtKB-SubCell"/>
</dbReference>
<evidence type="ECO:0000256" key="16">
    <source>
        <dbReference type="ARBA" id="ARBA00032853"/>
    </source>
</evidence>
<proteinExistence type="inferred from homology"/>
<evidence type="ECO:0000256" key="4">
    <source>
        <dbReference type="ARBA" id="ARBA00010561"/>
    </source>
</evidence>
<dbReference type="AlphaFoldDB" id="A0A975AX40"/>
<evidence type="ECO:0000256" key="15">
    <source>
        <dbReference type="ARBA" id="ARBA00032605"/>
    </source>
</evidence>
<keyword evidence="10 19" id="KW-0812">Transmembrane</keyword>
<accession>A0A975AX40</accession>
<organism evidence="20 21">
    <name type="scientific">Aceticella autotrophica</name>
    <dbReference type="NCBI Taxonomy" id="2755338"/>
    <lineage>
        <taxon>Bacteria</taxon>
        <taxon>Bacillati</taxon>
        <taxon>Bacillota</taxon>
        <taxon>Clostridia</taxon>
        <taxon>Thermoanaerobacterales</taxon>
        <taxon>Thermoanaerobacteraceae</taxon>
        <taxon>Aceticella</taxon>
    </lineage>
</organism>
<evidence type="ECO:0000256" key="17">
    <source>
        <dbReference type="ARBA" id="ARBA00048623"/>
    </source>
</evidence>
<feature type="transmembrane region" description="Helical" evidence="19">
    <location>
        <begin position="35"/>
        <end position="55"/>
    </location>
</feature>
<dbReference type="GO" id="GO:0051073">
    <property type="term" value="F:adenosylcobinamide-GDP ribazoletransferase activity"/>
    <property type="evidence" value="ECO:0007669"/>
    <property type="project" value="UniProtKB-UniRule"/>
</dbReference>
<dbReference type="PANTHER" id="PTHR34148:SF1">
    <property type="entry name" value="ADENOSYLCOBINAMIDE-GDP RIBAZOLETRANSFERASE"/>
    <property type="match status" value="1"/>
</dbReference>
<evidence type="ECO:0000256" key="6">
    <source>
        <dbReference type="ARBA" id="ARBA00015850"/>
    </source>
</evidence>
<evidence type="ECO:0000256" key="1">
    <source>
        <dbReference type="ARBA" id="ARBA00001946"/>
    </source>
</evidence>
<reference evidence="20" key="1">
    <citation type="submission" date="2020-08" db="EMBL/GenBank/DDBJ databases">
        <title>Genomic insights into the carbon and energy metabolism of the first obligate autotrophic acetogenic bacterium Aceticella autotrophica gen. nov., sp. nov.</title>
        <authorList>
            <person name="Toshchakov S.V."/>
            <person name="Elcheninov A.G."/>
            <person name="Kublanov I.V."/>
            <person name="Frolov E.N."/>
            <person name="Lebedinsky A.V."/>
        </authorList>
    </citation>
    <scope>NUCLEOTIDE SEQUENCE</scope>
    <source>
        <strain evidence="20">3443-3Ac</strain>
    </source>
</reference>
<comment type="pathway">
    <text evidence="3 19">Cofactor biosynthesis; adenosylcobalamin biosynthesis; adenosylcobalamin from cob(II)yrinate a,c-diamide: step 7/7.</text>
</comment>
<evidence type="ECO:0000256" key="5">
    <source>
        <dbReference type="ARBA" id="ARBA00013200"/>
    </source>
</evidence>
<evidence type="ECO:0000256" key="13">
    <source>
        <dbReference type="ARBA" id="ARBA00023136"/>
    </source>
</evidence>
<comment type="function">
    <text evidence="14 19">Joins adenosylcobinamide-GDP and alpha-ribazole to generate adenosylcobalamin (Ado-cobalamin). Also synthesizes adenosylcobalamin 5'-phosphate from adenosylcobinamide-GDP and alpha-ribazole 5'-phosphate.</text>
</comment>
<dbReference type="RefSeq" id="WP_284680817.1">
    <property type="nucleotide sequence ID" value="NZ_CP060096.1"/>
</dbReference>
<evidence type="ECO:0000256" key="12">
    <source>
        <dbReference type="ARBA" id="ARBA00022989"/>
    </source>
</evidence>
<comment type="catalytic activity">
    <reaction evidence="18 19">
        <text>alpha-ribazole 5'-phosphate + adenosylcob(III)inamide-GDP = adenosylcob(III)alamin 5'-phosphate + GMP + H(+)</text>
        <dbReference type="Rhea" id="RHEA:23560"/>
        <dbReference type="ChEBI" id="CHEBI:15378"/>
        <dbReference type="ChEBI" id="CHEBI:57918"/>
        <dbReference type="ChEBI" id="CHEBI:58115"/>
        <dbReference type="ChEBI" id="CHEBI:60487"/>
        <dbReference type="ChEBI" id="CHEBI:60493"/>
        <dbReference type="EC" id="2.7.8.26"/>
    </reaction>
</comment>
<sequence>MKEIKRLIIALQFMTRIPIPIRIDLKDDDFLKSTAYFPIVGFVVGILSLLIYLLLKSVFPREIVMTVIIAFSYVLIGAFHIDGLADTFDGLFSNKNKEGMLEVMRDSRLGTNGVLAILFMIILRISFLTNIDDSYIMAVLIITPMIGRLSQVLAIMISKSAREGKGLGGLLIGKIGYREFMISAVITLIIGYFIFPIQWLIAITAVVLIMAYLETYYISARIGGMTGDTLGAINELAELTTLAMVYIILR</sequence>
<evidence type="ECO:0000256" key="8">
    <source>
        <dbReference type="ARBA" id="ARBA00022573"/>
    </source>
</evidence>
<dbReference type="Proteomes" id="UP000671913">
    <property type="component" value="Chromosome"/>
</dbReference>
<dbReference type="NCBIfam" id="TIGR00317">
    <property type="entry name" value="cobS"/>
    <property type="match status" value="1"/>
</dbReference>
<keyword evidence="11 19" id="KW-0460">Magnesium</keyword>
<evidence type="ECO:0000256" key="9">
    <source>
        <dbReference type="ARBA" id="ARBA00022679"/>
    </source>
</evidence>
<keyword evidence="8 19" id="KW-0169">Cobalamin biosynthesis</keyword>
<comment type="similarity">
    <text evidence="4 19">Belongs to the CobS family.</text>
</comment>
<name>A0A975AX40_9THEO</name>
<evidence type="ECO:0000256" key="18">
    <source>
        <dbReference type="ARBA" id="ARBA00049504"/>
    </source>
</evidence>
<feature type="transmembrane region" description="Helical" evidence="19">
    <location>
        <begin position="109"/>
        <end position="129"/>
    </location>
</feature>
<comment type="catalytic activity">
    <reaction evidence="17 19">
        <text>alpha-ribazole + adenosylcob(III)inamide-GDP = adenosylcob(III)alamin + GMP + H(+)</text>
        <dbReference type="Rhea" id="RHEA:16049"/>
        <dbReference type="ChEBI" id="CHEBI:10329"/>
        <dbReference type="ChEBI" id="CHEBI:15378"/>
        <dbReference type="ChEBI" id="CHEBI:18408"/>
        <dbReference type="ChEBI" id="CHEBI:58115"/>
        <dbReference type="ChEBI" id="CHEBI:60487"/>
        <dbReference type="EC" id="2.7.8.26"/>
    </reaction>
</comment>
<evidence type="ECO:0000256" key="14">
    <source>
        <dbReference type="ARBA" id="ARBA00025228"/>
    </source>
</evidence>
<dbReference type="EMBL" id="CP060096">
    <property type="protein sequence ID" value="QSZ28081.1"/>
    <property type="molecule type" value="Genomic_DNA"/>
</dbReference>
<dbReference type="HAMAP" id="MF_00719">
    <property type="entry name" value="CobS"/>
    <property type="match status" value="1"/>
</dbReference>
<keyword evidence="13 19" id="KW-0472">Membrane</keyword>
<dbReference type="KEGG" id="aaut:ACETAC_04295"/>
<evidence type="ECO:0000256" key="2">
    <source>
        <dbReference type="ARBA" id="ARBA00004651"/>
    </source>
</evidence>
<evidence type="ECO:0000313" key="20">
    <source>
        <dbReference type="EMBL" id="QSZ28081.1"/>
    </source>
</evidence>